<dbReference type="PROSITE" id="PS50850">
    <property type="entry name" value="MFS"/>
    <property type="match status" value="1"/>
</dbReference>
<feature type="transmembrane region" description="Helical" evidence="7">
    <location>
        <begin position="106"/>
        <end position="126"/>
    </location>
</feature>
<feature type="transmembrane region" description="Helical" evidence="7">
    <location>
        <begin position="382"/>
        <end position="401"/>
    </location>
</feature>
<feature type="transmembrane region" description="Helical" evidence="7">
    <location>
        <begin position="46"/>
        <end position="69"/>
    </location>
</feature>
<dbReference type="Gene3D" id="1.20.1250.20">
    <property type="entry name" value="MFS general substrate transporter like domains"/>
    <property type="match status" value="1"/>
</dbReference>
<evidence type="ECO:0000256" key="1">
    <source>
        <dbReference type="ARBA" id="ARBA00004651"/>
    </source>
</evidence>
<dbReference type="EMBL" id="BONQ01000078">
    <property type="protein sequence ID" value="GIG46932.1"/>
    <property type="molecule type" value="Genomic_DNA"/>
</dbReference>
<evidence type="ECO:0000313" key="9">
    <source>
        <dbReference type="EMBL" id="GIG46932.1"/>
    </source>
</evidence>
<gene>
    <name evidence="9" type="ORF">Dsi01nite_049730</name>
</gene>
<evidence type="ECO:0000259" key="8">
    <source>
        <dbReference type="PROSITE" id="PS50850"/>
    </source>
</evidence>
<dbReference type="InterPro" id="IPR020846">
    <property type="entry name" value="MFS_dom"/>
</dbReference>
<dbReference type="InterPro" id="IPR036259">
    <property type="entry name" value="MFS_trans_sf"/>
</dbReference>
<evidence type="ECO:0000256" key="7">
    <source>
        <dbReference type="SAM" id="Phobius"/>
    </source>
</evidence>
<dbReference type="Pfam" id="PF05977">
    <property type="entry name" value="MFS_3"/>
    <property type="match status" value="1"/>
</dbReference>
<keyword evidence="5 7" id="KW-1133">Transmembrane helix</keyword>
<dbReference type="GO" id="GO:0022857">
    <property type="term" value="F:transmembrane transporter activity"/>
    <property type="evidence" value="ECO:0007669"/>
    <property type="project" value="InterPro"/>
</dbReference>
<name>A0A919U9I9_9ACTN</name>
<accession>A0A919U9I9</accession>
<keyword evidence="3" id="KW-1003">Cell membrane</keyword>
<dbReference type="InterPro" id="IPR010290">
    <property type="entry name" value="TM_effector"/>
</dbReference>
<feature type="transmembrane region" description="Helical" evidence="7">
    <location>
        <begin position="313"/>
        <end position="333"/>
    </location>
</feature>
<evidence type="ECO:0000256" key="5">
    <source>
        <dbReference type="ARBA" id="ARBA00022989"/>
    </source>
</evidence>
<comment type="subcellular location">
    <subcellularLocation>
        <location evidence="1">Cell membrane</location>
        <topology evidence="1">Multi-pass membrane protein</topology>
    </subcellularLocation>
</comment>
<dbReference type="AlphaFoldDB" id="A0A919U9I9"/>
<dbReference type="PANTHER" id="PTHR23513">
    <property type="entry name" value="INTEGRAL MEMBRANE EFFLUX PROTEIN-RELATED"/>
    <property type="match status" value="1"/>
</dbReference>
<dbReference type="PANTHER" id="PTHR23513:SF6">
    <property type="entry name" value="MAJOR FACILITATOR SUPERFAMILY ASSOCIATED DOMAIN-CONTAINING PROTEIN"/>
    <property type="match status" value="1"/>
</dbReference>
<evidence type="ECO:0000256" key="4">
    <source>
        <dbReference type="ARBA" id="ARBA00022692"/>
    </source>
</evidence>
<feature type="domain" description="Major facilitator superfamily (MFS) profile" evidence="8">
    <location>
        <begin position="222"/>
        <end position="420"/>
    </location>
</feature>
<evidence type="ECO:0000256" key="2">
    <source>
        <dbReference type="ARBA" id="ARBA00022448"/>
    </source>
</evidence>
<dbReference type="CDD" id="cd06173">
    <property type="entry name" value="MFS_MefA_like"/>
    <property type="match status" value="1"/>
</dbReference>
<feature type="transmembrane region" description="Helical" evidence="7">
    <location>
        <begin position="289"/>
        <end position="307"/>
    </location>
</feature>
<dbReference type="SUPFAM" id="SSF103473">
    <property type="entry name" value="MFS general substrate transporter"/>
    <property type="match status" value="1"/>
</dbReference>
<keyword evidence="2" id="KW-0813">Transport</keyword>
<feature type="transmembrane region" description="Helical" evidence="7">
    <location>
        <begin position="225"/>
        <end position="248"/>
    </location>
</feature>
<comment type="caution">
    <text evidence="9">The sequence shown here is derived from an EMBL/GenBank/DDBJ whole genome shotgun (WGS) entry which is preliminary data.</text>
</comment>
<organism evidence="9 10">
    <name type="scientific">Dactylosporangium siamense</name>
    <dbReference type="NCBI Taxonomy" id="685454"/>
    <lineage>
        <taxon>Bacteria</taxon>
        <taxon>Bacillati</taxon>
        <taxon>Actinomycetota</taxon>
        <taxon>Actinomycetes</taxon>
        <taxon>Micromonosporales</taxon>
        <taxon>Micromonosporaceae</taxon>
        <taxon>Dactylosporangium</taxon>
    </lineage>
</organism>
<keyword evidence="4 7" id="KW-0812">Transmembrane</keyword>
<dbReference type="Proteomes" id="UP000660611">
    <property type="component" value="Unassembled WGS sequence"/>
</dbReference>
<keyword evidence="10" id="KW-1185">Reference proteome</keyword>
<evidence type="ECO:0000256" key="3">
    <source>
        <dbReference type="ARBA" id="ARBA00022475"/>
    </source>
</evidence>
<evidence type="ECO:0000313" key="10">
    <source>
        <dbReference type="Proteomes" id="UP000660611"/>
    </source>
</evidence>
<evidence type="ECO:0000256" key="6">
    <source>
        <dbReference type="ARBA" id="ARBA00023136"/>
    </source>
</evidence>
<feature type="transmembrane region" description="Helical" evidence="7">
    <location>
        <begin position="354"/>
        <end position="376"/>
    </location>
</feature>
<sequence>MLVRLGLLRDHDFRSLFTADTISQVGTQVTLLALPLVAVLTLDATALEVGVLAACETAAFLLVGLPAGALVDRLRRRGTMIVADVLRAVLLASVPLAWWMDQLHMPQLYVVGLLCGVCTVFFDVSYQSYLPFLVGKEHLVEGNARLELVRSTSQIGGPTVAGGLIKLLGGPLAIAADAASYLVSALALWRIRKIEERPVRKADAHLGREIMEGLKFVLSNRLLRAIAMCTSTGNFFGSIVNAMLIIYLARNLDLSPAVIGLWFSVTGLGALAGAFLVNPFVRWFGQGPAMWISMLGAGLGLLLVPLAQADWRLWLAAFGYVLFGIGVVVYNVTQVSFRQGITPDDLLGRMNATMRFIVWGTMPIGGLVGGALGHWAGVPETLWIGCAGSLLSVLPLVLSPLRKLRELTSAPSAGTEMVRK</sequence>
<protein>
    <submittedName>
        <fullName evidence="9">MFS transporter</fullName>
    </submittedName>
</protein>
<dbReference type="GO" id="GO:0005886">
    <property type="term" value="C:plasma membrane"/>
    <property type="evidence" value="ECO:0007669"/>
    <property type="project" value="UniProtKB-SubCell"/>
</dbReference>
<feature type="transmembrane region" description="Helical" evidence="7">
    <location>
        <begin position="254"/>
        <end position="277"/>
    </location>
</feature>
<proteinExistence type="predicted"/>
<reference evidence="9" key="1">
    <citation type="submission" date="2021-01" db="EMBL/GenBank/DDBJ databases">
        <title>Whole genome shotgun sequence of Dactylosporangium siamense NBRC 106093.</title>
        <authorList>
            <person name="Komaki H."/>
            <person name="Tamura T."/>
        </authorList>
    </citation>
    <scope>NUCLEOTIDE SEQUENCE</scope>
    <source>
        <strain evidence="9">NBRC 106093</strain>
    </source>
</reference>
<keyword evidence="6 7" id="KW-0472">Membrane</keyword>